<dbReference type="EMBL" id="GL996512">
    <property type="protein sequence ID" value="EGV66080.1"/>
    <property type="molecule type" value="Genomic_DNA"/>
</dbReference>
<dbReference type="AlphaFoldDB" id="G3AZF3"/>
<dbReference type="SUPFAM" id="SSF53613">
    <property type="entry name" value="Ribokinase-like"/>
    <property type="match status" value="1"/>
</dbReference>
<keyword evidence="3" id="KW-1185">Reference proteome</keyword>
<feature type="domain" description="Carbohydrate kinase PfkB" evidence="1">
    <location>
        <begin position="167"/>
        <end position="294"/>
    </location>
</feature>
<evidence type="ECO:0000259" key="1">
    <source>
        <dbReference type="Pfam" id="PF00294"/>
    </source>
</evidence>
<sequence>MVVFTSLGMFIIDENVYETAPGQPLRAPEYNIVGGGGSYAVVGAAMISANLASQVSGIIDQGKDFPPPVRRELDSWGTALVFRTDPERLTTRGRNTYDRYGTRHFDYLTPKKRIELADLHQLPSLLHSKCFHVICSVDRCQELVDGIRAVNCDSQFIFEPLPTDCVASRWEKLHQLLPHIDVFTPNLEEACSLMGMSVVPTDVSAIESLARRYVDLGAVICVLRCGALGCVVATATNTTHLPAYHQDQAGVVDVTGGGNSFCGGFMMGLYISRNPVAAAICGNLVSGCVIEALGMPQVEARKWNGRTMAERWEQYVSNAAVAQVAVAADVDMGWIGV</sequence>
<organism evidence="3">
    <name type="scientific">Candida tenuis (strain ATCC 10573 / BCRC 21748 / CBS 615 / JCM 9827 / NBRC 10315 / NRRL Y-1498 / VKM Y-70)</name>
    <name type="common">Yeast</name>
    <name type="synonym">Yamadazyma tenuis</name>
    <dbReference type="NCBI Taxonomy" id="590646"/>
    <lineage>
        <taxon>Eukaryota</taxon>
        <taxon>Fungi</taxon>
        <taxon>Dikarya</taxon>
        <taxon>Ascomycota</taxon>
        <taxon>Saccharomycotina</taxon>
        <taxon>Pichiomycetes</taxon>
        <taxon>Debaryomycetaceae</taxon>
        <taxon>Yamadazyma</taxon>
    </lineage>
</organism>
<proteinExistence type="predicted"/>
<gene>
    <name evidence="2" type="ORF">CANTEDRAFT_97138</name>
</gene>
<protein>
    <submittedName>
        <fullName evidence="2">Ribokinase-like protein</fullName>
    </submittedName>
</protein>
<dbReference type="PANTHER" id="PTHR47098">
    <property type="entry name" value="PROTEIN MAK32"/>
    <property type="match status" value="1"/>
</dbReference>
<dbReference type="InterPro" id="IPR029056">
    <property type="entry name" value="Ribokinase-like"/>
</dbReference>
<dbReference type="GeneID" id="18250660"/>
<accession>G3AZF3</accession>
<dbReference type="PANTHER" id="PTHR47098:SF2">
    <property type="entry name" value="PROTEIN MAK32"/>
    <property type="match status" value="1"/>
</dbReference>
<dbReference type="OrthoDB" id="497927at2759"/>
<name>G3AZF3_CANTC</name>
<dbReference type="eggNOG" id="ENOG502RXN8">
    <property type="taxonomic scope" value="Eukaryota"/>
</dbReference>
<dbReference type="Gene3D" id="3.40.1190.20">
    <property type="match status" value="1"/>
</dbReference>
<dbReference type="HOGENOM" id="CLU_032834_0_0_1"/>
<dbReference type="KEGG" id="cten:18250660"/>
<keyword evidence="2" id="KW-0808">Transferase</keyword>
<evidence type="ECO:0000313" key="3">
    <source>
        <dbReference type="Proteomes" id="UP000000707"/>
    </source>
</evidence>
<evidence type="ECO:0000313" key="2">
    <source>
        <dbReference type="EMBL" id="EGV66080.1"/>
    </source>
</evidence>
<dbReference type="STRING" id="590646.G3AZF3"/>
<dbReference type="InterPro" id="IPR011611">
    <property type="entry name" value="PfkB_dom"/>
</dbReference>
<dbReference type="GO" id="GO:0016301">
    <property type="term" value="F:kinase activity"/>
    <property type="evidence" value="ECO:0007669"/>
    <property type="project" value="UniProtKB-KW"/>
</dbReference>
<reference evidence="2 3" key="1">
    <citation type="journal article" date="2011" name="Proc. Natl. Acad. Sci. U.S.A.">
        <title>Comparative genomics of xylose-fermenting fungi for enhanced biofuel production.</title>
        <authorList>
            <person name="Wohlbach D.J."/>
            <person name="Kuo A."/>
            <person name="Sato T.K."/>
            <person name="Potts K.M."/>
            <person name="Salamov A.A."/>
            <person name="LaButti K.M."/>
            <person name="Sun H."/>
            <person name="Clum A."/>
            <person name="Pangilinan J.L."/>
            <person name="Lindquist E.A."/>
            <person name="Lucas S."/>
            <person name="Lapidus A."/>
            <person name="Jin M."/>
            <person name="Gunawan C."/>
            <person name="Balan V."/>
            <person name="Dale B.E."/>
            <person name="Jeffries T.W."/>
            <person name="Zinkel R."/>
            <person name="Barry K.W."/>
            <person name="Grigoriev I.V."/>
            <person name="Gasch A.P."/>
        </authorList>
    </citation>
    <scope>NUCLEOTIDE SEQUENCE [LARGE SCALE GENOMIC DNA]</scope>
    <source>
        <strain evidence="3">ATCC 10573 / BCRC 21748 / CBS 615 / JCM 9827 / NBRC 10315 / NRRL Y-1498 / VKM Y-70</strain>
    </source>
</reference>
<dbReference type="Proteomes" id="UP000000707">
    <property type="component" value="Unassembled WGS sequence"/>
</dbReference>
<keyword evidence="2" id="KW-0418">Kinase</keyword>
<dbReference type="Pfam" id="PF00294">
    <property type="entry name" value="PfkB"/>
    <property type="match status" value="1"/>
</dbReference>